<evidence type="ECO:0000313" key="2">
    <source>
        <dbReference type="Proteomes" id="UP001153709"/>
    </source>
</evidence>
<sequence length="148" mass="16978">MIDRIRLYKIEQNHDLNDVLRKFVEEYSEDIFRGIPMHRRSTTVIGTIRKSTRKDPDRSCRVACQDALISHRFYLVNGEDGWFPFGTDCSKGMPANKKAYCVSGNLSSNGLNQFNIDLNNPVHISIGSEEDFHPHVSFTSSDEYVNYA</sequence>
<name>A0A9N9SZQ7_DIABA</name>
<proteinExistence type="predicted"/>
<accession>A0A9N9SZQ7</accession>
<gene>
    <name evidence="1" type="ORF">DIABBA_LOCUS5990</name>
</gene>
<dbReference type="AlphaFoldDB" id="A0A9N9SZQ7"/>
<dbReference type="Proteomes" id="UP001153709">
    <property type="component" value="Chromosome 4"/>
</dbReference>
<dbReference type="EMBL" id="OU898279">
    <property type="protein sequence ID" value="CAG9832516.1"/>
    <property type="molecule type" value="Genomic_DNA"/>
</dbReference>
<evidence type="ECO:0000313" key="1">
    <source>
        <dbReference type="EMBL" id="CAG9832516.1"/>
    </source>
</evidence>
<protein>
    <submittedName>
        <fullName evidence="1">Uncharacterized protein</fullName>
    </submittedName>
</protein>
<keyword evidence="2" id="KW-1185">Reference proteome</keyword>
<organism evidence="1 2">
    <name type="scientific">Diabrotica balteata</name>
    <name type="common">Banded cucumber beetle</name>
    <dbReference type="NCBI Taxonomy" id="107213"/>
    <lineage>
        <taxon>Eukaryota</taxon>
        <taxon>Metazoa</taxon>
        <taxon>Ecdysozoa</taxon>
        <taxon>Arthropoda</taxon>
        <taxon>Hexapoda</taxon>
        <taxon>Insecta</taxon>
        <taxon>Pterygota</taxon>
        <taxon>Neoptera</taxon>
        <taxon>Endopterygota</taxon>
        <taxon>Coleoptera</taxon>
        <taxon>Polyphaga</taxon>
        <taxon>Cucujiformia</taxon>
        <taxon>Chrysomeloidea</taxon>
        <taxon>Chrysomelidae</taxon>
        <taxon>Galerucinae</taxon>
        <taxon>Diabroticina</taxon>
        <taxon>Diabroticites</taxon>
        <taxon>Diabrotica</taxon>
    </lineage>
</organism>
<reference evidence="1" key="1">
    <citation type="submission" date="2022-01" db="EMBL/GenBank/DDBJ databases">
        <authorList>
            <person name="King R."/>
        </authorList>
    </citation>
    <scope>NUCLEOTIDE SEQUENCE</scope>
</reference>
<dbReference type="OrthoDB" id="6739341at2759"/>